<proteinExistence type="predicted"/>
<comment type="caution">
    <text evidence="2">The sequence shown here is derived from an EMBL/GenBank/DDBJ whole genome shotgun (WGS) entry which is preliminary data.</text>
</comment>
<keyword evidence="3" id="KW-1185">Reference proteome</keyword>
<evidence type="ECO:0000313" key="3">
    <source>
        <dbReference type="Proteomes" id="UP000031473"/>
    </source>
</evidence>
<gene>
    <name evidence="2" type="ORF">OA86_04445</name>
</gene>
<accession>A0A0C1D7J8</accession>
<name>A0A0C1D7J8_9FLAO</name>
<evidence type="ECO:0000256" key="1">
    <source>
        <dbReference type="SAM" id="MobiDB-lite"/>
    </source>
</evidence>
<organism evidence="2 3">
    <name type="scientific">Kaistella jeonii</name>
    <dbReference type="NCBI Taxonomy" id="266749"/>
    <lineage>
        <taxon>Bacteria</taxon>
        <taxon>Pseudomonadati</taxon>
        <taxon>Bacteroidota</taxon>
        <taxon>Flavobacteriia</taxon>
        <taxon>Flavobacteriales</taxon>
        <taxon>Weeksellaceae</taxon>
        <taxon>Chryseobacterium group</taxon>
        <taxon>Kaistella</taxon>
    </lineage>
</organism>
<feature type="compositionally biased region" description="Basic and acidic residues" evidence="1">
    <location>
        <begin position="43"/>
        <end position="60"/>
    </location>
</feature>
<dbReference type="Proteomes" id="UP000031473">
    <property type="component" value="Unassembled WGS sequence"/>
</dbReference>
<protein>
    <submittedName>
        <fullName evidence="2">Uncharacterized protein</fullName>
    </submittedName>
</protein>
<sequence>MYHLHIYCNKKYEKNSNASRYLKLSSEPKWKRAIHKTTSMMQKNEENTKKNPTLKKWDLI</sequence>
<dbReference type="AlphaFoldDB" id="A0A0C1D7J8"/>
<evidence type="ECO:0000313" key="2">
    <source>
        <dbReference type="EMBL" id="KIA89870.1"/>
    </source>
</evidence>
<dbReference type="EMBL" id="JSYL01000002">
    <property type="protein sequence ID" value="KIA89870.1"/>
    <property type="molecule type" value="Genomic_DNA"/>
</dbReference>
<reference evidence="2 3" key="1">
    <citation type="submission" date="2014-10" db="EMBL/GenBank/DDBJ databases">
        <title>Kaistella jeonii genome.</title>
        <authorList>
            <person name="Clayton J.T."/>
            <person name="Newman J.D."/>
        </authorList>
    </citation>
    <scope>NUCLEOTIDE SEQUENCE [LARGE SCALE GENOMIC DNA]</scope>
    <source>
        <strain evidence="2 3">DSM 17048</strain>
    </source>
</reference>
<feature type="region of interest" description="Disordered" evidence="1">
    <location>
        <begin position="38"/>
        <end position="60"/>
    </location>
</feature>